<dbReference type="EMBL" id="LN609529">
    <property type="protein sequence ID" value="CEF65913.1"/>
    <property type="molecule type" value="Genomic_DNA"/>
</dbReference>
<evidence type="ECO:0000313" key="5">
    <source>
        <dbReference type="WormBase" id="SRAE_2000058700"/>
    </source>
</evidence>
<evidence type="ECO:0000313" key="2">
    <source>
        <dbReference type="EMBL" id="CEF65913.1"/>
    </source>
</evidence>
<organism evidence="2">
    <name type="scientific">Strongyloides ratti</name>
    <name type="common">Parasitic roundworm</name>
    <dbReference type="NCBI Taxonomy" id="34506"/>
    <lineage>
        <taxon>Eukaryota</taxon>
        <taxon>Metazoa</taxon>
        <taxon>Ecdysozoa</taxon>
        <taxon>Nematoda</taxon>
        <taxon>Chromadorea</taxon>
        <taxon>Rhabditida</taxon>
        <taxon>Tylenchina</taxon>
        <taxon>Panagrolaimomorpha</taxon>
        <taxon>Strongyloidoidea</taxon>
        <taxon>Strongyloididae</taxon>
        <taxon>Strongyloides</taxon>
    </lineage>
</organism>
<feature type="chain" id="PRO_5015030678" evidence="1">
    <location>
        <begin position="24"/>
        <end position="115"/>
    </location>
</feature>
<evidence type="ECO:0000313" key="4">
    <source>
        <dbReference type="WBParaSite" id="SRAE_2000058700.1"/>
    </source>
</evidence>
<protein>
    <submittedName>
        <fullName evidence="2 4">Uncharacterized protein</fullName>
    </submittedName>
</protein>
<evidence type="ECO:0000313" key="3">
    <source>
        <dbReference type="Proteomes" id="UP000035682"/>
    </source>
</evidence>
<dbReference type="Proteomes" id="UP000035682">
    <property type="component" value="Unplaced"/>
</dbReference>
<reference evidence="3" key="2">
    <citation type="submission" date="2014-09" db="EMBL/GenBank/DDBJ databases">
        <authorList>
            <person name="Martin A.A."/>
        </authorList>
    </citation>
    <scope>NUCLEOTIDE SEQUENCE</scope>
    <source>
        <strain evidence="3">ED321</strain>
    </source>
</reference>
<dbReference type="GeneID" id="36378277"/>
<accession>A0A090LCR2</accession>
<dbReference type="AlphaFoldDB" id="A0A090LCR2"/>
<proteinExistence type="predicted"/>
<evidence type="ECO:0000256" key="1">
    <source>
        <dbReference type="SAM" id="SignalP"/>
    </source>
</evidence>
<feature type="signal peptide" evidence="1">
    <location>
        <begin position="1"/>
        <end position="23"/>
    </location>
</feature>
<reference evidence="2" key="1">
    <citation type="submission" date="2014-09" db="EMBL/GenBank/DDBJ databases">
        <authorList>
            <person name="Aslett A.Martin."/>
        </authorList>
    </citation>
    <scope>NUCLEOTIDE SEQUENCE</scope>
    <source>
        <strain evidence="2">ED321 Heterogonic</strain>
    </source>
</reference>
<dbReference type="WBParaSite" id="SRAE_2000058700.1">
    <property type="protein sequence ID" value="SRAE_2000058700.1"/>
    <property type="gene ID" value="WBGene00260783"/>
</dbReference>
<reference evidence="4" key="3">
    <citation type="submission" date="2020-12" db="UniProtKB">
        <authorList>
            <consortium name="WormBaseParasite"/>
        </authorList>
    </citation>
    <scope>IDENTIFICATION</scope>
</reference>
<dbReference type="WormBase" id="SRAE_2000058700">
    <property type="protein sequence ID" value="SRP04965"/>
    <property type="gene ID" value="WBGene00260783"/>
</dbReference>
<gene>
    <name evidence="2 4 5" type="ORF">SRAE_2000058700</name>
</gene>
<dbReference type="CTD" id="36378277"/>
<name>A0A090LCR2_STRRB</name>
<sequence length="115" mass="11310">MKIEIFKFLTFITSIAFVQYTTACLGGNGGGLLGGLGLPGIGGAGCCSQPQPGACGPQPPCGAPQYQAPPQTVPIADSYAAPPVGYAKGPLLGNPKIGGVGYPQAAPPTSYATSG</sequence>
<keyword evidence="1" id="KW-0732">Signal</keyword>
<dbReference type="RefSeq" id="XP_024505113.1">
    <property type="nucleotide sequence ID" value="XM_024651435.1"/>
</dbReference>
<keyword evidence="3" id="KW-1185">Reference proteome</keyword>